<dbReference type="AlphaFoldDB" id="A0A382TIS3"/>
<organism evidence="1">
    <name type="scientific">marine metagenome</name>
    <dbReference type="NCBI Taxonomy" id="408172"/>
    <lineage>
        <taxon>unclassified sequences</taxon>
        <taxon>metagenomes</taxon>
        <taxon>ecological metagenomes</taxon>
    </lineage>
</organism>
<accession>A0A382TIS3</accession>
<gene>
    <name evidence="1" type="ORF">METZ01_LOCUS374820</name>
</gene>
<evidence type="ECO:0000313" key="1">
    <source>
        <dbReference type="EMBL" id="SVD21966.1"/>
    </source>
</evidence>
<protein>
    <submittedName>
        <fullName evidence="1">Uncharacterized protein</fullName>
    </submittedName>
</protein>
<dbReference type="EMBL" id="UINC01136919">
    <property type="protein sequence ID" value="SVD21966.1"/>
    <property type="molecule type" value="Genomic_DNA"/>
</dbReference>
<reference evidence="1" key="1">
    <citation type="submission" date="2018-05" db="EMBL/GenBank/DDBJ databases">
        <authorList>
            <person name="Lanie J.A."/>
            <person name="Ng W.-L."/>
            <person name="Kazmierczak K.M."/>
            <person name="Andrzejewski T.M."/>
            <person name="Davidsen T.M."/>
            <person name="Wayne K.J."/>
            <person name="Tettelin H."/>
            <person name="Glass J.I."/>
            <person name="Rusch D."/>
            <person name="Podicherti R."/>
            <person name="Tsui H.-C.T."/>
            <person name="Winkler M.E."/>
        </authorList>
    </citation>
    <scope>NUCLEOTIDE SEQUENCE</scope>
</reference>
<proteinExistence type="predicted"/>
<name>A0A382TIS3_9ZZZZ</name>
<sequence length="152" mass="16139">MLVFCLAAGSARAEGSKDTDKTVADKHFLTAHSHGSDAHDATGTSKAAPADADADMDMYSGTGEIIDITCHLRHDSRGSEHTKCAVYCANLGMPLGFVEDGTERIYLIIPSGHGDPKEAVLTHMAKHVKVQGLTYVAGGLRTLEVTEVDELD</sequence>